<evidence type="ECO:0000256" key="2">
    <source>
        <dbReference type="HAMAP-Rule" id="MF_00634"/>
    </source>
</evidence>
<dbReference type="Proteomes" id="UP001595699">
    <property type="component" value="Unassembled WGS sequence"/>
</dbReference>
<keyword evidence="4" id="KW-1185">Reference proteome</keyword>
<proteinExistence type="inferred from homology"/>
<dbReference type="HAMAP" id="MF_00634">
    <property type="entry name" value="UPF0235"/>
    <property type="match status" value="1"/>
</dbReference>
<dbReference type="PANTHER" id="PTHR13420">
    <property type="entry name" value="UPF0235 PROTEIN C15ORF40"/>
    <property type="match status" value="1"/>
</dbReference>
<gene>
    <name evidence="3" type="ORF">ACFOUW_03410</name>
</gene>
<dbReference type="SMART" id="SM01152">
    <property type="entry name" value="DUF167"/>
    <property type="match status" value="1"/>
</dbReference>
<comment type="similarity">
    <text evidence="1 2">Belongs to the UPF0235 family.</text>
</comment>
<dbReference type="SUPFAM" id="SSF69786">
    <property type="entry name" value="YggU-like"/>
    <property type="match status" value="1"/>
</dbReference>
<evidence type="ECO:0000256" key="1">
    <source>
        <dbReference type="ARBA" id="ARBA00010364"/>
    </source>
</evidence>
<dbReference type="Gene3D" id="3.30.1200.10">
    <property type="entry name" value="YggU-like"/>
    <property type="match status" value="1"/>
</dbReference>
<dbReference type="InterPro" id="IPR003746">
    <property type="entry name" value="DUF167"/>
</dbReference>
<dbReference type="RefSeq" id="WP_205120294.1">
    <property type="nucleotide sequence ID" value="NZ_JAFBCM010000001.1"/>
</dbReference>
<reference evidence="4" key="1">
    <citation type="journal article" date="2019" name="Int. J. Syst. Evol. Microbiol.">
        <title>The Global Catalogue of Microorganisms (GCM) 10K type strain sequencing project: providing services to taxonomists for standard genome sequencing and annotation.</title>
        <authorList>
            <consortium name="The Broad Institute Genomics Platform"/>
            <consortium name="The Broad Institute Genome Sequencing Center for Infectious Disease"/>
            <person name="Wu L."/>
            <person name="Ma J."/>
        </authorList>
    </citation>
    <scope>NUCLEOTIDE SEQUENCE [LARGE SCALE GENOMIC DNA]</scope>
    <source>
        <strain evidence="4">CGMCC 4.7241</strain>
    </source>
</reference>
<evidence type="ECO:0000313" key="4">
    <source>
        <dbReference type="Proteomes" id="UP001595699"/>
    </source>
</evidence>
<accession>A0ABV7Y3N9</accession>
<sequence>MAESFRIALRVKPGARRARVGGRYAGARGEALVVAVTERAVDGRATAAALAAVAAAFGVPKSAVTLVSGATNRDKVVDIGASDVQKRFADLLGADD</sequence>
<dbReference type="NCBIfam" id="TIGR00251">
    <property type="entry name" value="DUF167 family protein"/>
    <property type="match status" value="1"/>
</dbReference>
<comment type="caution">
    <text evidence="3">The sequence shown here is derived from an EMBL/GenBank/DDBJ whole genome shotgun (WGS) entry which is preliminary data.</text>
</comment>
<evidence type="ECO:0000313" key="3">
    <source>
        <dbReference type="EMBL" id="MFC3759871.1"/>
    </source>
</evidence>
<dbReference type="InterPro" id="IPR036591">
    <property type="entry name" value="YggU-like_sf"/>
</dbReference>
<dbReference type="Pfam" id="PF02594">
    <property type="entry name" value="DUF167"/>
    <property type="match status" value="1"/>
</dbReference>
<name>A0ABV7Y3N9_9ACTN</name>
<organism evidence="3 4">
    <name type="scientific">Tenggerimyces flavus</name>
    <dbReference type="NCBI Taxonomy" id="1708749"/>
    <lineage>
        <taxon>Bacteria</taxon>
        <taxon>Bacillati</taxon>
        <taxon>Actinomycetota</taxon>
        <taxon>Actinomycetes</taxon>
        <taxon>Propionibacteriales</taxon>
        <taxon>Nocardioidaceae</taxon>
        <taxon>Tenggerimyces</taxon>
    </lineage>
</organism>
<dbReference type="PANTHER" id="PTHR13420:SF7">
    <property type="entry name" value="UPF0235 PROTEIN C15ORF40"/>
    <property type="match status" value="1"/>
</dbReference>
<protein>
    <recommendedName>
        <fullName evidence="2">UPF0235 protein ACFOUW_03410</fullName>
    </recommendedName>
</protein>
<dbReference type="EMBL" id="JBHRZH010000004">
    <property type="protein sequence ID" value="MFC3759871.1"/>
    <property type="molecule type" value="Genomic_DNA"/>
</dbReference>